<keyword evidence="6" id="KW-0732">Signal</keyword>
<keyword evidence="2 5" id="KW-0812">Transmembrane</keyword>
<dbReference type="OrthoDB" id="434972at2759"/>
<dbReference type="CDD" id="cd13965">
    <property type="entry name" value="PT_UbiA_3"/>
    <property type="match status" value="1"/>
</dbReference>
<feature type="transmembrane region" description="Helical" evidence="5">
    <location>
        <begin position="294"/>
        <end position="317"/>
    </location>
</feature>
<dbReference type="RefSeq" id="XP_037164219.1">
    <property type="nucleotide sequence ID" value="XM_037308955.1"/>
</dbReference>
<organism evidence="7 8">
    <name type="scientific">Letharia columbiana</name>
    <dbReference type="NCBI Taxonomy" id="112416"/>
    <lineage>
        <taxon>Eukaryota</taxon>
        <taxon>Fungi</taxon>
        <taxon>Dikarya</taxon>
        <taxon>Ascomycota</taxon>
        <taxon>Pezizomycotina</taxon>
        <taxon>Lecanoromycetes</taxon>
        <taxon>OSLEUM clade</taxon>
        <taxon>Lecanoromycetidae</taxon>
        <taxon>Lecanorales</taxon>
        <taxon>Lecanorineae</taxon>
        <taxon>Parmeliaceae</taxon>
        <taxon>Letharia</taxon>
    </lineage>
</organism>
<dbReference type="InterPro" id="IPR000537">
    <property type="entry name" value="UbiA_prenyltransferase"/>
</dbReference>
<dbReference type="Pfam" id="PF01040">
    <property type="entry name" value="UbiA"/>
    <property type="match status" value="1"/>
</dbReference>
<dbReference type="AlphaFoldDB" id="A0A8H6FUC6"/>
<dbReference type="GO" id="GO:0016765">
    <property type="term" value="F:transferase activity, transferring alkyl or aryl (other than methyl) groups"/>
    <property type="evidence" value="ECO:0007669"/>
    <property type="project" value="InterPro"/>
</dbReference>
<evidence type="ECO:0000256" key="5">
    <source>
        <dbReference type="SAM" id="Phobius"/>
    </source>
</evidence>
<evidence type="ECO:0000256" key="4">
    <source>
        <dbReference type="ARBA" id="ARBA00023136"/>
    </source>
</evidence>
<evidence type="ECO:0000256" key="1">
    <source>
        <dbReference type="ARBA" id="ARBA00004141"/>
    </source>
</evidence>
<evidence type="ECO:0000256" key="2">
    <source>
        <dbReference type="ARBA" id="ARBA00022692"/>
    </source>
</evidence>
<keyword evidence="3 5" id="KW-1133">Transmembrane helix</keyword>
<name>A0A8H6FUC6_9LECA</name>
<comment type="caution">
    <text evidence="7">The sequence shown here is derived from an EMBL/GenBank/DDBJ whole genome shotgun (WGS) entry which is preliminary data.</text>
</comment>
<keyword evidence="4 5" id="KW-0472">Membrane</keyword>
<evidence type="ECO:0000256" key="3">
    <source>
        <dbReference type="ARBA" id="ARBA00022989"/>
    </source>
</evidence>
<sequence length="349" mass="39615">MIWSWILGSVIMRRLIEADGDVHQLEMSSTEAKKRNINHGHNSASHGRKKTTAWDTIEYDLYSIWLFTYSDLKTIVGPKTAFGIFNSLHASAFDLPCLQYSTALKRLPLVVFWTWINLLPFSIDNQRQPEAIREDGVNKPWRPMPSQRLTPRQAKIWMLGLYPVAVMSSAYLGGLRQCLCLICLGFWYNDLGGADQNPLIRNLINSCGFLCYTSGAMEVAYGSWIPLSPGSLLFRWFSVIAAVVLTTVHTQDMYDQAGDSLRGRWTVPLAMGDGPSRITIAIPMAFWSWFGPQFWALHIAAYILPVGLGLTIILRTLILRSVVDDKRTFQLWNLWVVVLYLLPLLSEQK</sequence>
<protein>
    <submittedName>
        <fullName evidence="7">Uncharacterized protein</fullName>
    </submittedName>
</protein>
<reference evidence="7 8" key="1">
    <citation type="journal article" date="2020" name="Genomics">
        <title>Complete, high-quality genomes from long-read metagenomic sequencing of two wolf lichen thalli reveals enigmatic genome architecture.</title>
        <authorList>
            <person name="McKenzie S.K."/>
            <person name="Walston R.F."/>
            <person name="Allen J.L."/>
        </authorList>
    </citation>
    <scope>NUCLEOTIDE SEQUENCE [LARGE SCALE GENOMIC DNA]</scope>
    <source>
        <strain evidence="7">WasteWater2</strain>
    </source>
</reference>
<dbReference type="EMBL" id="JACCJC010000028">
    <property type="protein sequence ID" value="KAF6234830.1"/>
    <property type="molecule type" value="Genomic_DNA"/>
</dbReference>
<proteinExistence type="predicted"/>
<evidence type="ECO:0000256" key="6">
    <source>
        <dbReference type="SAM" id="SignalP"/>
    </source>
</evidence>
<dbReference type="PANTHER" id="PTHR42723">
    <property type="entry name" value="CHLOROPHYLL SYNTHASE"/>
    <property type="match status" value="1"/>
</dbReference>
<feature type="transmembrane region" description="Helical" evidence="5">
    <location>
        <begin position="329"/>
        <end position="346"/>
    </location>
</feature>
<dbReference type="Proteomes" id="UP000578531">
    <property type="component" value="Unassembled WGS sequence"/>
</dbReference>
<comment type="subcellular location">
    <subcellularLocation>
        <location evidence="1">Membrane</location>
        <topology evidence="1">Multi-pass membrane protein</topology>
    </subcellularLocation>
</comment>
<dbReference type="GO" id="GO:0016020">
    <property type="term" value="C:membrane"/>
    <property type="evidence" value="ECO:0007669"/>
    <property type="project" value="UniProtKB-SubCell"/>
</dbReference>
<dbReference type="PANTHER" id="PTHR42723:SF1">
    <property type="entry name" value="CHLOROPHYLL SYNTHASE, CHLOROPLASTIC"/>
    <property type="match status" value="1"/>
</dbReference>
<gene>
    <name evidence="7" type="ORF">HO173_007050</name>
</gene>
<accession>A0A8H6FUC6</accession>
<dbReference type="GeneID" id="59288707"/>
<feature type="signal peptide" evidence="6">
    <location>
        <begin position="1"/>
        <end position="18"/>
    </location>
</feature>
<dbReference type="InterPro" id="IPR050475">
    <property type="entry name" value="Prenyltransferase_related"/>
</dbReference>
<evidence type="ECO:0000313" key="7">
    <source>
        <dbReference type="EMBL" id="KAF6234830.1"/>
    </source>
</evidence>
<evidence type="ECO:0000313" key="8">
    <source>
        <dbReference type="Proteomes" id="UP000578531"/>
    </source>
</evidence>
<keyword evidence="8" id="KW-1185">Reference proteome</keyword>
<feature type="chain" id="PRO_5033994662" evidence="6">
    <location>
        <begin position="19"/>
        <end position="349"/>
    </location>
</feature>